<proteinExistence type="predicted"/>
<dbReference type="SUPFAM" id="SSF102114">
    <property type="entry name" value="Radical SAM enzymes"/>
    <property type="match status" value="1"/>
</dbReference>
<evidence type="ECO:0000313" key="1">
    <source>
        <dbReference type="EMBL" id="SVA27324.1"/>
    </source>
</evidence>
<evidence type="ECO:0008006" key="2">
    <source>
        <dbReference type="Google" id="ProtNLM"/>
    </source>
</evidence>
<dbReference type="InterPro" id="IPR058240">
    <property type="entry name" value="rSAM_sf"/>
</dbReference>
<accession>A0A381UH70</accession>
<protein>
    <recommendedName>
        <fullName evidence="2">Radical SAM core domain-containing protein</fullName>
    </recommendedName>
</protein>
<gene>
    <name evidence="1" type="ORF">METZ01_LOCUS80178</name>
</gene>
<dbReference type="EMBL" id="UINC01006405">
    <property type="protein sequence ID" value="SVA27324.1"/>
    <property type="molecule type" value="Genomic_DNA"/>
</dbReference>
<name>A0A381UH70_9ZZZZ</name>
<dbReference type="InterPro" id="IPR013785">
    <property type="entry name" value="Aldolase_TIM"/>
</dbReference>
<feature type="non-terminal residue" evidence="1">
    <location>
        <position position="44"/>
    </location>
</feature>
<dbReference type="AlphaFoldDB" id="A0A381UH70"/>
<organism evidence="1">
    <name type="scientific">marine metagenome</name>
    <dbReference type="NCBI Taxonomy" id="408172"/>
    <lineage>
        <taxon>unclassified sequences</taxon>
        <taxon>metagenomes</taxon>
        <taxon>ecological metagenomes</taxon>
    </lineage>
</organism>
<sequence length="44" mass="4886">MPAEGLEWLPRDGLLSFEEISRVASLVVERFGIRSIRLTGGEPT</sequence>
<reference evidence="1" key="1">
    <citation type="submission" date="2018-05" db="EMBL/GenBank/DDBJ databases">
        <authorList>
            <person name="Lanie J.A."/>
            <person name="Ng W.-L."/>
            <person name="Kazmierczak K.M."/>
            <person name="Andrzejewski T.M."/>
            <person name="Davidsen T.M."/>
            <person name="Wayne K.J."/>
            <person name="Tettelin H."/>
            <person name="Glass J.I."/>
            <person name="Rusch D."/>
            <person name="Podicherti R."/>
            <person name="Tsui H.-C.T."/>
            <person name="Winkler M.E."/>
        </authorList>
    </citation>
    <scope>NUCLEOTIDE SEQUENCE</scope>
</reference>
<dbReference type="Gene3D" id="3.20.20.70">
    <property type="entry name" value="Aldolase class I"/>
    <property type="match status" value="1"/>
</dbReference>